<evidence type="ECO:0000313" key="6">
    <source>
        <dbReference type="EMBL" id="CDR42368.1"/>
    </source>
</evidence>
<dbReference type="InterPro" id="IPR000889">
    <property type="entry name" value="Glutathione_peroxidase"/>
</dbReference>
<dbReference type="VEuPathDB" id="FungiDB:BON22_2646"/>
<evidence type="ECO:0000256" key="5">
    <source>
        <dbReference type="SAM" id="MobiDB-lite"/>
    </source>
</evidence>
<name>A0A061AXI0_CYBFA</name>
<dbReference type="CDD" id="cd00340">
    <property type="entry name" value="GSH_Peroxidase"/>
    <property type="match status" value="1"/>
</dbReference>
<dbReference type="PRINTS" id="PR01011">
    <property type="entry name" value="GLUTPROXDASE"/>
</dbReference>
<evidence type="ECO:0000256" key="1">
    <source>
        <dbReference type="ARBA" id="ARBA00006926"/>
    </source>
</evidence>
<dbReference type="Gene3D" id="3.40.30.10">
    <property type="entry name" value="Glutaredoxin"/>
    <property type="match status" value="1"/>
</dbReference>
<dbReference type="GO" id="GO:0034599">
    <property type="term" value="P:cellular response to oxidative stress"/>
    <property type="evidence" value="ECO:0007669"/>
    <property type="project" value="TreeGrafter"/>
</dbReference>
<feature type="compositionally biased region" description="Polar residues" evidence="5">
    <location>
        <begin position="14"/>
        <end position="57"/>
    </location>
</feature>
<dbReference type="PhylomeDB" id="A0A061AXI0"/>
<sequence length="258" mass="29522">MTTLDGHRLHRDLTQSTGTDEVTSLRTLDTPATATHSHNADQYATHTGNKSISANTTPTISSTLRESYQGDNVGFYSLQALDIMGNNLDFSSLKGKIVLIVNVATGCYAAHQLEGLEKIHQRFKNDGVVVLAFPSNQFHQERSQIPEEIVDKCERKWSVTFPLMQKVRVNGSKQHEVFSYLKEKKRGWMKTKRVKWNYEKFLVDREGNVTHRFSTLTRPDKIEDQIADILEIERKNARKRSVTKSQIFHAENQTVIYI</sequence>
<dbReference type="InterPro" id="IPR036249">
    <property type="entry name" value="Thioredoxin-like_sf"/>
</dbReference>
<dbReference type="PANTHER" id="PTHR11592">
    <property type="entry name" value="GLUTATHIONE PEROXIDASE"/>
    <property type="match status" value="1"/>
</dbReference>
<evidence type="ECO:0000256" key="3">
    <source>
        <dbReference type="ARBA" id="ARBA00023002"/>
    </source>
</evidence>
<reference evidence="6" key="1">
    <citation type="journal article" date="2014" name="Genome Announc.">
        <title>Genome sequence of the yeast Cyberlindnera fabianii (Hansenula fabianii).</title>
        <authorList>
            <person name="Freel K.C."/>
            <person name="Sarilar V."/>
            <person name="Neuveglise C."/>
            <person name="Devillers H."/>
            <person name="Friedrich A."/>
            <person name="Schacherer J."/>
        </authorList>
    </citation>
    <scope>NUCLEOTIDE SEQUENCE</scope>
    <source>
        <strain evidence="6">YJS4271</strain>
    </source>
</reference>
<dbReference type="SUPFAM" id="SSF52833">
    <property type="entry name" value="Thioredoxin-like"/>
    <property type="match status" value="1"/>
</dbReference>
<feature type="region of interest" description="Disordered" evidence="5">
    <location>
        <begin position="1"/>
        <end position="57"/>
    </location>
</feature>
<organism evidence="6">
    <name type="scientific">Cyberlindnera fabianii</name>
    <name type="common">Yeast</name>
    <name type="synonym">Hansenula fabianii</name>
    <dbReference type="NCBI Taxonomy" id="36022"/>
    <lineage>
        <taxon>Eukaryota</taxon>
        <taxon>Fungi</taxon>
        <taxon>Dikarya</taxon>
        <taxon>Ascomycota</taxon>
        <taxon>Saccharomycotina</taxon>
        <taxon>Saccharomycetes</taxon>
        <taxon>Phaffomycetales</taxon>
        <taxon>Phaffomycetaceae</taxon>
        <taxon>Cyberlindnera</taxon>
    </lineage>
</organism>
<evidence type="ECO:0000256" key="2">
    <source>
        <dbReference type="ARBA" id="ARBA00022559"/>
    </source>
</evidence>
<dbReference type="InterPro" id="IPR029760">
    <property type="entry name" value="GPX_CS"/>
</dbReference>
<dbReference type="Pfam" id="PF00255">
    <property type="entry name" value="GSHPx"/>
    <property type="match status" value="1"/>
</dbReference>
<dbReference type="OrthoDB" id="446890at2759"/>
<dbReference type="EMBL" id="LK052894">
    <property type="protein sequence ID" value="CDR42368.1"/>
    <property type="molecule type" value="Genomic_DNA"/>
</dbReference>
<dbReference type="GO" id="GO:0004601">
    <property type="term" value="F:peroxidase activity"/>
    <property type="evidence" value="ECO:0007669"/>
    <property type="project" value="UniProtKB-KW"/>
</dbReference>
<protein>
    <recommendedName>
        <fullName evidence="4">Glutathione peroxidase</fullName>
    </recommendedName>
</protein>
<dbReference type="AlphaFoldDB" id="A0A061AXI0"/>
<proteinExistence type="inferred from homology"/>
<keyword evidence="3 4" id="KW-0560">Oxidoreductase</keyword>
<feature type="compositionally biased region" description="Basic and acidic residues" evidence="5">
    <location>
        <begin position="1"/>
        <end position="13"/>
    </location>
</feature>
<evidence type="ECO:0000256" key="4">
    <source>
        <dbReference type="RuleBase" id="RU000499"/>
    </source>
</evidence>
<dbReference type="PANTHER" id="PTHR11592:SF78">
    <property type="entry name" value="GLUTATHIONE PEROXIDASE"/>
    <property type="match status" value="1"/>
</dbReference>
<dbReference type="PROSITE" id="PS00763">
    <property type="entry name" value="GLUTATHIONE_PEROXID_2"/>
    <property type="match status" value="1"/>
</dbReference>
<accession>A0A061AXI0</accession>
<comment type="similarity">
    <text evidence="1 4">Belongs to the glutathione peroxidase family.</text>
</comment>
<dbReference type="PROSITE" id="PS51355">
    <property type="entry name" value="GLUTATHIONE_PEROXID_3"/>
    <property type="match status" value="1"/>
</dbReference>
<keyword evidence="2 4" id="KW-0575">Peroxidase</keyword>
<gene>
    <name evidence="6" type="ORF">CYFA0S_09e02124g</name>
</gene>